<keyword evidence="7 11" id="KW-1133">Transmembrane helix</keyword>
<evidence type="ECO:0000256" key="11">
    <source>
        <dbReference type="HAMAP-Rule" id="MF_01393"/>
    </source>
</evidence>
<feature type="chain" id="PRO_5042852041" description="ATP synthase subunit a" evidence="13">
    <location>
        <begin position="22"/>
        <end position="314"/>
    </location>
</feature>
<sequence>MSLLKKLAILALFLLPTGAFASFGGAVSPRPYVITEIFGLPVTNAMLTTWAISITLIIVVRLMIGKVSIVPTHGQAVIEHMIEGIRGVLEPVVGKKMIDKTFPLLIGFFAVILINNWSGLLPGVGTFGHWEAQTEIAAEDVAAYEAEGGHVIEIDGKDYTASLKYYFRPANASLSNTLALSVVSFIAWLWFIFRYAGPKVIAYDLFGNKADAKEVPKVMYVFLAIIFFLVGFIEIVSILFRPVSLSFRLFGNVFGGENLLSNMHGMAAYVLPVPFYLLEVLIGLIQAFVFTLLVAVYIGLICNHDDGHGEEAHH</sequence>
<evidence type="ECO:0000256" key="13">
    <source>
        <dbReference type="SAM" id="SignalP"/>
    </source>
</evidence>
<dbReference type="InterPro" id="IPR035908">
    <property type="entry name" value="F0_ATP_A_sf"/>
</dbReference>
<dbReference type="KEGG" id="puo:RZN69_04190"/>
<dbReference type="InterPro" id="IPR023011">
    <property type="entry name" value="ATP_synth_F0_asu_AS"/>
</dbReference>
<proteinExistence type="inferred from homology"/>
<feature type="transmembrane region" description="Helical" evidence="11">
    <location>
        <begin position="102"/>
        <end position="120"/>
    </location>
</feature>
<dbReference type="InterPro" id="IPR000568">
    <property type="entry name" value="ATP_synth_F0_asu"/>
</dbReference>
<feature type="signal peptide" evidence="13">
    <location>
        <begin position="1"/>
        <end position="21"/>
    </location>
</feature>
<keyword evidence="11" id="KW-1003">Cell membrane</keyword>
<dbReference type="SUPFAM" id="SSF81336">
    <property type="entry name" value="F1F0 ATP synthase subunit A"/>
    <property type="match status" value="1"/>
</dbReference>
<feature type="transmembrane region" description="Helical" evidence="11">
    <location>
        <begin position="178"/>
        <end position="197"/>
    </location>
</feature>
<keyword evidence="10 11" id="KW-0066">ATP synthesis</keyword>
<dbReference type="GO" id="GO:0046933">
    <property type="term" value="F:proton-transporting ATP synthase activity, rotational mechanism"/>
    <property type="evidence" value="ECO:0007669"/>
    <property type="project" value="UniProtKB-UniRule"/>
</dbReference>
<evidence type="ECO:0000256" key="4">
    <source>
        <dbReference type="ARBA" id="ARBA00022547"/>
    </source>
</evidence>
<organism evidence="14 15">
    <name type="scientific">Rubellicoccus peritrichatus</name>
    <dbReference type="NCBI Taxonomy" id="3080537"/>
    <lineage>
        <taxon>Bacteria</taxon>
        <taxon>Pseudomonadati</taxon>
        <taxon>Verrucomicrobiota</taxon>
        <taxon>Opitutia</taxon>
        <taxon>Puniceicoccales</taxon>
        <taxon>Cerasicoccaceae</taxon>
        <taxon>Rubellicoccus</taxon>
    </lineage>
</organism>
<evidence type="ECO:0000256" key="10">
    <source>
        <dbReference type="ARBA" id="ARBA00023310"/>
    </source>
</evidence>
<evidence type="ECO:0000256" key="3">
    <source>
        <dbReference type="ARBA" id="ARBA00022448"/>
    </source>
</evidence>
<reference evidence="14 15" key="1">
    <citation type="submission" date="2023-10" db="EMBL/GenBank/DDBJ databases">
        <title>Rubellicoccus peritrichatus gen. nov., sp. nov., isolated from an algae of coral reef tank.</title>
        <authorList>
            <person name="Luo J."/>
        </authorList>
    </citation>
    <scope>NUCLEOTIDE SEQUENCE [LARGE SCALE GENOMIC DNA]</scope>
    <source>
        <strain evidence="14 15">CR14</strain>
    </source>
</reference>
<dbReference type="RefSeq" id="WP_317834794.1">
    <property type="nucleotide sequence ID" value="NZ_CP136920.1"/>
</dbReference>
<keyword evidence="9 11" id="KW-0472">Membrane</keyword>
<dbReference type="AlphaFoldDB" id="A0AAQ3LD38"/>
<evidence type="ECO:0000313" key="14">
    <source>
        <dbReference type="EMBL" id="WOO42277.1"/>
    </source>
</evidence>
<evidence type="ECO:0000256" key="9">
    <source>
        <dbReference type="ARBA" id="ARBA00023136"/>
    </source>
</evidence>
<comment type="subcellular location">
    <subcellularLocation>
        <location evidence="11 12">Cell membrane</location>
        <topology evidence="11 12">Multi-pass membrane protein</topology>
    </subcellularLocation>
    <subcellularLocation>
        <location evidence="1">Membrane</location>
        <topology evidence="1">Multi-pass membrane protein</topology>
    </subcellularLocation>
</comment>
<dbReference type="HAMAP" id="MF_01393">
    <property type="entry name" value="ATP_synth_a_bact"/>
    <property type="match status" value="1"/>
</dbReference>
<accession>A0AAQ3LD38</accession>
<comment type="similarity">
    <text evidence="2 11 12">Belongs to the ATPase A chain family.</text>
</comment>
<dbReference type="GO" id="GO:0005886">
    <property type="term" value="C:plasma membrane"/>
    <property type="evidence" value="ECO:0007669"/>
    <property type="project" value="UniProtKB-SubCell"/>
</dbReference>
<keyword evidence="15" id="KW-1185">Reference proteome</keyword>
<keyword evidence="5 11" id="KW-0812">Transmembrane</keyword>
<evidence type="ECO:0000256" key="7">
    <source>
        <dbReference type="ARBA" id="ARBA00022989"/>
    </source>
</evidence>
<keyword evidence="13" id="KW-0732">Signal</keyword>
<evidence type="ECO:0000256" key="5">
    <source>
        <dbReference type="ARBA" id="ARBA00022692"/>
    </source>
</evidence>
<gene>
    <name evidence="11 14" type="primary">atpB</name>
    <name evidence="14" type="ORF">RZN69_04190</name>
</gene>
<keyword evidence="6 11" id="KW-0375">Hydrogen ion transport</keyword>
<dbReference type="Gene3D" id="1.20.120.220">
    <property type="entry name" value="ATP synthase, F0 complex, subunit A"/>
    <property type="match status" value="1"/>
</dbReference>
<protein>
    <recommendedName>
        <fullName evidence="11 12">ATP synthase subunit a</fullName>
    </recommendedName>
    <alternativeName>
        <fullName evidence="11">ATP synthase F0 sector subunit a</fullName>
    </alternativeName>
    <alternativeName>
        <fullName evidence="11">F-ATPase subunit 6</fullName>
    </alternativeName>
</protein>
<feature type="transmembrane region" description="Helical" evidence="11">
    <location>
        <begin position="218"/>
        <end position="240"/>
    </location>
</feature>
<keyword evidence="8 11" id="KW-0406">Ion transport</keyword>
<dbReference type="PANTHER" id="PTHR42823:SF3">
    <property type="entry name" value="ATP SYNTHASE SUBUNIT A, CHLOROPLASTIC"/>
    <property type="match status" value="1"/>
</dbReference>
<dbReference type="PANTHER" id="PTHR42823">
    <property type="entry name" value="ATP SYNTHASE SUBUNIT A, CHLOROPLASTIC"/>
    <property type="match status" value="1"/>
</dbReference>
<feature type="transmembrane region" description="Helical" evidence="11">
    <location>
        <begin position="45"/>
        <end position="64"/>
    </location>
</feature>
<evidence type="ECO:0000256" key="8">
    <source>
        <dbReference type="ARBA" id="ARBA00023065"/>
    </source>
</evidence>
<dbReference type="EMBL" id="CP136920">
    <property type="protein sequence ID" value="WOO42277.1"/>
    <property type="molecule type" value="Genomic_DNA"/>
</dbReference>
<name>A0AAQ3LD38_9BACT</name>
<dbReference type="CDD" id="cd00310">
    <property type="entry name" value="ATP-synt_Fo_a_6"/>
    <property type="match status" value="1"/>
</dbReference>
<comment type="function">
    <text evidence="11 12">Key component of the proton channel; it plays a direct role in the translocation of protons across the membrane.</text>
</comment>
<evidence type="ECO:0000256" key="2">
    <source>
        <dbReference type="ARBA" id="ARBA00006810"/>
    </source>
</evidence>
<keyword evidence="4 11" id="KW-0138">CF(0)</keyword>
<evidence type="ECO:0000313" key="15">
    <source>
        <dbReference type="Proteomes" id="UP001304300"/>
    </source>
</evidence>
<evidence type="ECO:0000256" key="6">
    <source>
        <dbReference type="ARBA" id="ARBA00022781"/>
    </source>
</evidence>
<evidence type="ECO:0000256" key="12">
    <source>
        <dbReference type="RuleBase" id="RU000483"/>
    </source>
</evidence>
<dbReference type="Proteomes" id="UP001304300">
    <property type="component" value="Chromosome"/>
</dbReference>
<dbReference type="InterPro" id="IPR045082">
    <property type="entry name" value="ATP_syn_F0_a_bact/chloroplast"/>
</dbReference>
<dbReference type="GO" id="GO:0045259">
    <property type="term" value="C:proton-transporting ATP synthase complex"/>
    <property type="evidence" value="ECO:0007669"/>
    <property type="project" value="UniProtKB-KW"/>
</dbReference>
<dbReference type="NCBIfam" id="TIGR01131">
    <property type="entry name" value="ATP_synt_6_or_A"/>
    <property type="match status" value="1"/>
</dbReference>
<feature type="transmembrane region" description="Helical" evidence="11">
    <location>
        <begin position="275"/>
        <end position="300"/>
    </location>
</feature>
<keyword evidence="3 11" id="KW-0813">Transport</keyword>
<dbReference type="GO" id="GO:0042777">
    <property type="term" value="P:proton motive force-driven plasma membrane ATP synthesis"/>
    <property type="evidence" value="ECO:0007669"/>
    <property type="project" value="TreeGrafter"/>
</dbReference>
<dbReference type="PROSITE" id="PS00449">
    <property type="entry name" value="ATPASE_A"/>
    <property type="match status" value="1"/>
</dbReference>
<dbReference type="Pfam" id="PF00119">
    <property type="entry name" value="ATP-synt_A"/>
    <property type="match status" value="1"/>
</dbReference>
<evidence type="ECO:0000256" key="1">
    <source>
        <dbReference type="ARBA" id="ARBA00004141"/>
    </source>
</evidence>